<dbReference type="GO" id="GO:0032456">
    <property type="term" value="P:endocytic recycling"/>
    <property type="evidence" value="ECO:0007669"/>
    <property type="project" value="TreeGrafter"/>
</dbReference>
<feature type="region of interest" description="Disordered" evidence="1">
    <location>
        <begin position="75"/>
        <end position="95"/>
    </location>
</feature>
<gene>
    <name evidence="3" type="ORF">M422DRAFT_251086</name>
</gene>
<dbReference type="SUPFAM" id="SSF81665">
    <property type="entry name" value="Calcium ATPase, transmembrane domain M"/>
    <property type="match status" value="1"/>
</dbReference>
<dbReference type="GO" id="GO:0006892">
    <property type="term" value="P:post-Golgi vesicle-mediated transport"/>
    <property type="evidence" value="ECO:0007669"/>
    <property type="project" value="TreeGrafter"/>
</dbReference>
<dbReference type="InterPro" id="IPR023298">
    <property type="entry name" value="ATPase_P-typ_TM_dom_sf"/>
</dbReference>
<evidence type="ECO:0000313" key="3">
    <source>
        <dbReference type="EMBL" id="KIJ45323.1"/>
    </source>
</evidence>
<dbReference type="OrthoDB" id="3264570at2759"/>
<dbReference type="GO" id="GO:0045332">
    <property type="term" value="P:phospholipid translocation"/>
    <property type="evidence" value="ECO:0007669"/>
    <property type="project" value="TreeGrafter"/>
</dbReference>
<dbReference type="GO" id="GO:0005886">
    <property type="term" value="C:plasma membrane"/>
    <property type="evidence" value="ECO:0007669"/>
    <property type="project" value="TreeGrafter"/>
</dbReference>
<dbReference type="Pfam" id="PF16209">
    <property type="entry name" value="PhoLip_ATPase_N"/>
    <property type="match status" value="1"/>
</dbReference>
<dbReference type="InterPro" id="IPR032631">
    <property type="entry name" value="P-type_ATPase_N"/>
</dbReference>
<keyword evidence="4" id="KW-1185">Reference proteome</keyword>
<sequence length="244" mass="26832">MLPLNINQRIPPFCRIQQPGWNAFDDDDDLEMTTPATGTPGGLRGHTIAKGDLLSPDISPESAFGSSYKAMQSTESGLPLSKNAASPSETGVPRGWDLDDDNLTLLTFEGGGSFPGSNPSRARTPTKRPRRQWRWPWRKEMERTGERGEQVIALNDEQANLAEAYCSNYVSTSKYNVATFLPKFLTGNNSLNTPNVFFFFTTAIQQIPGVSPTNNYTTILPLGLVLLASAFKETQEDPQATSIR</sequence>
<dbReference type="AlphaFoldDB" id="A0A0C9UQY5"/>
<dbReference type="PANTHER" id="PTHR24092">
    <property type="entry name" value="PROBABLE PHOSPHOLIPID-TRANSPORTING ATPASE"/>
    <property type="match status" value="1"/>
</dbReference>
<feature type="domain" description="P-type ATPase N-terminal" evidence="2">
    <location>
        <begin position="152"/>
        <end position="219"/>
    </location>
</feature>
<dbReference type="EMBL" id="KN837112">
    <property type="protein sequence ID" value="KIJ45323.1"/>
    <property type="molecule type" value="Genomic_DNA"/>
</dbReference>
<evidence type="ECO:0000313" key="4">
    <source>
        <dbReference type="Proteomes" id="UP000054279"/>
    </source>
</evidence>
<accession>A0A0C9UQY5</accession>
<organism evidence="3 4">
    <name type="scientific">Sphaerobolus stellatus (strain SS14)</name>
    <dbReference type="NCBI Taxonomy" id="990650"/>
    <lineage>
        <taxon>Eukaryota</taxon>
        <taxon>Fungi</taxon>
        <taxon>Dikarya</taxon>
        <taxon>Basidiomycota</taxon>
        <taxon>Agaricomycotina</taxon>
        <taxon>Agaricomycetes</taxon>
        <taxon>Phallomycetidae</taxon>
        <taxon>Geastrales</taxon>
        <taxon>Sphaerobolaceae</taxon>
        <taxon>Sphaerobolus</taxon>
    </lineage>
</organism>
<dbReference type="HOGENOM" id="CLU_1138614_0_0_1"/>
<proteinExistence type="predicted"/>
<dbReference type="GO" id="GO:0140326">
    <property type="term" value="F:ATPase-coupled intramembrane lipid transporter activity"/>
    <property type="evidence" value="ECO:0007669"/>
    <property type="project" value="TreeGrafter"/>
</dbReference>
<reference evidence="3 4" key="1">
    <citation type="submission" date="2014-06" db="EMBL/GenBank/DDBJ databases">
        <title>Evolutionary Origins and Diversification of the Mycorrhizal Mutualists.</title>
        <authorList>
            <consortium name="DOE Joint Genome Institute"/>
            <consortium name="Mycorrhizal Genomics Consortium"/>
            <person name="Kohler A."/>
            <person name="Kuo A."/>
            <person name="Nagy L.G."/>
            <person name="Floudas D."/>
            <person name="Copeland A."/>
            <person name="Barry K.W."/>
            <person name="Cichocki N."/>
            <person name="Veneault-Fourrey C."/>
            <person name="LaButti K."/>
            <person name="Lindquist E.A."/>
            <person name="Lipzen A."/>
            <person name="Lundell T."/>
            <person name="Morin E."/>
            <person name="Murat C."/>
            <person name="Riley R."/>
            <person name="Ohm R."/>
            <person name="Sun H."/>
            <person name="Tunlid A."/>
            <person name="Henrissat B."/>
            <person name="Grigoriev I.V."/>
            <person name="Hibbett D.S."/>
            <person name="Martin F."/>
        </authorList>
    </citation>
    <scope>NUCLEOTIDE SEQUENCE [LARGE SCALE GENOMIC DNA]</scope>
    <source>
        <strain evidence="3 4">SS14</strain>
    </source>
</reference>
<dbReference type="PANTHER" id="PTHR24092:SF150">
    <property type="entry name" value="PHOSPHOLIPID-TRANSPORTING ATPASE"/>
    <property type="match status" value="1"/>
</dbReference>
<protein>
    <recommendedName>
        <fullName evidence="2">P-type ATPase N-terminal domain-containing protein</fullName>
    </recommendedName>
</protein>
<name>A0A0C9UQY5_SPHS4</name>
<dbReference type="GO" id="GO:0005802">
    <property type="term" value="C:trans-Golgi network"/>
    <property type="evidence" value="ECO:0007669"/>
    <property type="project" value="TreeGrafter"/>
</dbReference>
<evidence type="ECO:0000256" key="1">
    <source>
        <dbReference type="SAM" id="MobiDB-lite"/>
    </source>
</evidence>
<dbReference type="Proteomes" id="UP000054279">
    <property type="component" value="Unassembled WGS sequence"/>
</dbReference>
<feature type="region of interest" description="Disordered" evidence="1">
    <location>
        <begin position="109"/>
        <end position="131"/>
    </location>
</feature>
<evidence type="ECO:0000259" key="2">
    <source>
        <dbReference type="Pfam" id="PF16209"/>
    </source>
</evidence>